<name>A0A0A9HVH3_ARUDO</name>
<evidence type="ECO:0000313" key="2">
    <source>
        <dbReference type="EMBL" id="JAE39809.1"/>
    </source>
</evidence>
<keyword evidence="1" id="KW-0812">Transmembrane</keyword>
<organism evidence="2">
    <name type="scientific">Arundo donax</name>
    <name type="common">Giant reed</name>
    <name type="synonym">Donax arundinaceus</name>
    <dbReference type="NCBI Taxonomy" id="35708"/>
    <lineage>
        <taxon>Eukaryota</taxon>
        <taxon>Viridiplantae</taxon>
        <taxon>Streptophyta</taxon>
        <taxon>Embryophyta</taxon>
        <taxon>Tracheophyta</taxon>
        <taxon>Spermatophyta</taxon>
        <taxon>Magnoliopsida</taxon>
        <taxon>Liliopsida</taxon>
        <taxon>Poales</taxon>
        <taxon>Poaceae</taxon>
        <taxon>PACMAD clade</taxon>
        <taxon>Arundinoideae</taxon>
        <taxon>Arundineae</taxon>
        <taxon>Arundo</taxon>
    </lineage>
</organism>
<reference evidence="2" key="2">
    <citation type="journal article" date="2015" name="Data Brief">
        <title>Shoot transcriptome of the giant reed, Arundo donax.</title>
        <authorList>
            <person name="Barrero R.A."/>
            <person name="Guerrero F.D."/>
            <person name="Moolhuijzen P."/>
            <person name="Goolsby J.A."/>
            <person name="Tidwell J."/>
            <person name="Bellgard S.E."/>
            <person name="Bellgard M.I."/>
        </authorList>
    </citation>
    <scope>NUCLEOTIDE SEQUENCE</scope>
    <source>
        <tissue evidence="2">Shoot tissue taken approximately 20 cm above the soil surface</tissue>
    </source>
</reference>
<sequence length="36" mass="4193">MIQLSLFTHRLVAGHFFSFMLMICFSLGMIFITLLL</sequence>
<protein>
    <submittedName>
        <fullName evidence="2">Uncharacterized protein</fullName>
    </submittedName>
</protein>
<dbReference type="EMBL" id="GBRH01158087">
    <property type="protein sequence ID" value="JAE39809.1"/>
    <property type="molecule type" value="Transcribed_RNA"/>
</dbReference>
<evidence type="ECO:0000256" key="1">
    <source>
        <dbReference type="SAM" id="Phobius"/>
    </source>
</evidence>
<reference evidence="2" key="1">
    <citation type="submission" date="2014-09" db="EMBL/GenBank/DDBJ databases">
        <authorList>
            <person name="Magalhaes I.L.F."/>
            <person name="Oliveira U."/>
            <person name="Santos F.R."/>
            <person name="Vidigal T.H.D.A."/>
            <person name="Brescovit A.D."/>
            <person name="Santos A.J."/>
        </authorList>
    </citation>
    <scope>NUCLEOTIDE SEQUENCE</scope>
    <source>
        <tissue evidence="2">Shoot tissue taken approximately 20 cm above the soil surface</tissue>
    </source>
</reference>
<keyword evidence="1" id="KW-0472">Membrane</keyword>
<accession>A0A0A9HVH3</accession>
<keyword evidence="1" id="KW-1133">Transmembrane helix</keyword>
<dbReference type="AlphaFoldDB" id="A0A0A9HVH3"/>
<proteinExistence type="predicted"/>
<feature type="transmembrane region" description="Helical" evidence="1">
    <location>
        <begin position="12"/>
        <end position="35"/>
    </location>
</feature>